<evidence type="ECO:0000256" key="5">
    <source>
        <dbReference type="ARBA" id="ARBA00022630"/>
    </source>
</evidence>
<dbReference type="STRING" id="2018661.A0A2A2JLY8"/>
<dbReference type="OrthoDB" id="5376590at2759"/>
<evidence type="ECO:0000256" key="24">
    <source>
        <dbReference type="SAM" id="Phobius"/>
    </source>
</evidence>
<dbReference type="GO" id="GO:0048038">
    <property type="term" value="F:quinone binding"/>
    <property type="evidence" value="ECO:0007669"/>
    <property type="project" value="UniProtKB-KW"/>
</dbReference>
<dbReference type="GO" id="GO:0005524">
    <property type="term" value="F:ATP binding"/>
    <property type="evidence" value="ECO:0007669"/>
    <property type="project" value="UniProtKB-UniRule"/>
</dbReference>
<name>A0A2A2JLY8_9BILA</name>
<evidence type="ECO:0000256" key="3">
    <source>
        <dbReference type="ARBA" id="ARBA00004173"/>
    </source>
</evidence>
<dbReference type="InterPro" id="IPR008271">
    <property type="entry name" value="Ser/Thr_kinase_AS"/>
</dbReference>
<comment type="catalytic activity">
    <reaction evidence="16">
        <text>a quinone + hydrogen sulfide + glutathione + H(+) = S-sulfanylglutathione + a quinol</text>
        <dbReference type="Rhea" id="RHEA:55156"/>
        <dbReference type="ChEBI" id="CHEBI:15378"/>
        <dbReference type="ChEBI" id="CHEBI:24646"/>
        <dbReference type="ChEBI" id="CHEBI:29919"/>
        <dbReference type="ChEBI" id="CHEBI:57925"/>
        <dbReference type="ChEBI" id="CHEBI:58905"/>
        <dbReference type="ChEBI" id="CHEBI:132124"/>
        <dbReference type="EC" id="1.8.5.8"/>
    </reaction>
    <physiologicalReaction direction="left-to-right" evidence="16">
        <dbReference type="Rhea" id="RHEA:55157"/>
    </physiologicalReaction>
</comment>
<comment type="similarity">
    <text evidence="18">Belongs to the SQRD family.</text>
</comment>
<dbReference type="GO" id="GO:0006950">
    <property type="term" value="P:response to stress"/>
    <property type="evidence" value="ECO:0007669"/>
    <property type="project" value="UniProtKB-ARBA"/>
</dbReference>
<dbReference type="PRINTS" id="PR00109">
    <property type="entry name" value="TYRKINASE"/>
</dbReference>
<dbReference type="FunFam" id="3.50.50.60:FF:000034">
    <property type="entry name" value="sulfide:quinone oxidoreductase, mitochondrial"/>
    <property type="match status" value="1"/>
</dbReference>
<comment type="function">
    <text evidence="17">Catalyzes the oxidation of hydrogen sulfide with the help of a quinone, such as ubiquinone-10, giving rise to thiosulfate and ultimately to sulfane (molecular sulfur) atoms. Requires an additional electron acceptor; can use sulfite, sulfide or cyanide (in vitro). It is believed the in vivo electron acceptor is glutathione.</text>
</comment>
<keyword evidence="10" id="KW-0460">Magnesium</keyword>
<dbReference type="PROSITE" id="PS00107">
    <property type="entry name" value="PROTEIN_KINASE_ATP"/>
    <property type="match status" value="2"/>
</dbReference>
<dbReference type="InterPro" id="IPR008266">
    <property type="entry name" value="Tyr_kinase_AS"/>
</dbReference>
<evidence type="ECO:0000256" key="14">
    <source>
        <dbReference type="ARBA" id="ARBA00051038"/>
    </source>
</evidence>
<dbReference type="PANTHER" id="PTHR10632">
    <property type="entry name" value="SULFIDE:QUINONE OXIDOREDUCTASE"/>
    <property type="match status" value="1"/>
</dbReference>
<evidence type="ECO:0000313" key="27">
    <source>
        <dbReference type="Proteomes" id="UP000218231"/>
    </source>
</evidence>
<evidence type="ECO:0000256" key="17">
    <source>
        <dbReference type="ARBA" id="ARBA00059167"/>
    </source>
</evidence>
<feature type="compositionally biased region" description="Basic and acidic residues" evidence="23">
    <location>
        <begin position="745"/>
        <end position="773"/>
    </location>
</feature>
<dbReference type="GO" id="GO:0106436">
    <property type="term" value="F:glutathione-dependent sulfide quinone oxidoreductase activity"/>
    <property type="evidence" value="ECO:0007669"/>
    <property type="project" value="UniProtKB-EC"/>
</dbReference>
<keyword evidence="24" id="KW-0472">Membrane</keyword>
<dbReference type="InterPro" id="IPR017441">
    <property type="entry name" value="Protein_kinase_ATP_BS"/>
</dbReference>
<dbReference type="CDD" id="cd00192">
    <property type="entry name" value="PTKc"/>
    <property type="match status" value="1"/>
</dbReference>
<evidence type="ECO:0000259" key="25">
    <source>
        <dbReference type="PROSITE" id="PS50011"/>
    </source>
</evidence>
<dbReference type="GO" id="GO:0070221">
    <property type="term" value="P:sulfide oxidation, using sulfide:quinone oxidoreductase"/>
    <property type="evidence" value="ECO:0007669"/>
    <property type="project" value="TreeGrafter"/>
</dbReference>
<keyword evidence="9 22" id="KW-0067">ATP-binding</keyword>
<dbReference type="GO" id="GO:0004674">
    <property type="term" value="F:protein serine/threonine kinase activity"/>
    <property type="evidence" value="ECO:0007669"/>
    <property type="project" value="UniProtKB-KW"/>
</dbReference>
<evidence type="ECO:0000256" key="13">
    <source>
        <dbReference type="ARBA" id="ARBA00023128"/>
    </source>
</evidence>
<dbReference type="InterPro" id="IPR015904">
    <property type="entry name" value="Sulphide_quinone_reductase"/>
</dbReference>
<dbReference type="EMBL" id="LIAE01010359">
    <property type="protein sequence ID" value="PAV62562.1"/>
    <property type="molecule type" value="Genomic_DNA"/>
</dbReference>
<dbReference type="SMART" id="SM00220">
    <property type="entry name" value="S_TKc"/>
    <property type="match status" value="2"/>
</dbReference>
<evidence type="ECO:0000256" key="12">
    <source>
        <dbReference type="ARBA" id="ARBA00023002"/>
    </source>
</evidence>
<feature type="region of interest" description="Disordered" evidence="23">
    <location>
        <begin position="423"/>
        <end position="443"/>
    </location>
</feature>
<evidence type="ECO:0000256" key="2">
    <source>
        <dbReference type="ARBA" id="ARBA00001974"/>
    </source>
</evidence>
<proteinExistence type="inferred from homology"/>
<reference evidence="26 27" key="1">
    <citation type="journal article" date="2017" name="Curr. Biol.">
        <title>Genome architecture and evolution of a unichromosomal asexual nematode.</title>
        <authorList>
            <person name="Fradin H."/>
            <person name="Zegar C."/>
            <person name="Gutwein M."/>
            <person name="Lucas J."/>
            <person name="Kovtun M."/>
            <person name="Corcoran D."/>
            <person name="Baugh L.R."/>
            <person name="Kiontke K."/>
            <person name="Gunsalus K."/>
            <person name="Fitch D.H."/>
            <person name="Piano F."/>
        </authorList>
    </citation>
    <scope>NUCLEOTIDE SEQUENCE [LARGE SCALE GENOMIC DNA]</scope>
    <source>
        <strain evidence="26">PF1309</strain>
    </source>
</reference>
<keyword evidence="5" id="KW-0285">Flavoprotein</keyword>
<keyword evidence="6" id="KW-0874">Quinone</keyword>
<accession>A0A2A2JLY8</accession>
<sequence length="1932" mass="214709">MGVDPGAGATVNSAAAAGNDDGKIRREFFLSFRLEIGRDDQPPFDVKKIENIRSGVKFDTHYEIIRSLGDGKFGKVYQVVEKSTGQEFAAKFIRIRKEADRTEVEREVGILTQLRHPRIAQIYDAFYTNDGNVCLIMEIVKGGELFDRVADETYILSETAVGMIVCQLCEAMGYIHQQNIIHLDIKPENIMMCDIRGNRIKLIDFGLARYFDGSQELKYMAGTPEFAAPEVIKFEPLSYHTDMWSVGVITYILLSGYSPFLGDNLGETYCNVEKGVWSFTEEFDAVSAEAKDFIAKLLMYEPSKRMLPDACLEHPWLAAYRKKAQNNKILEQSCLEGEPIDNQKMRRYNANRKLRKVVIYVKFLIELNRLRNSLRSRMSENGKKFFEPLLKMGDEKERKIALVLESIKPKEDPASCVNAEEPKIKKKKKVKRMTVKDKDINENDKSAPIVKKKLIKKGDSTSESASKLTLKSDSDVEGTANKKAAVKSVNDSATESLKPKPVAKSLLDLKEAGTEVGGLKKISTSLETLVEKPLKKKKLMPQNEETAQEKQPSSALPPKPPSRSEKAASPTKGSVEDLHKKVTSRPASPEKRSLLTIPIENYVAGSNSANEPSKKKSEKAESSDSTKENRLGSKPERQGAMKKKSKIGSDETLNASAVSTSKENLTQPKSSLISERLGKLANLNQEAAPLKFNVVAAVKPKDSTEEASKESQSKSGGSTLLTLTAERKSTTTTATTTKTQQKVSSSEKKVQHQSEDKKVEAVEKKSSVHDKTKVSQVTTKTEETGEQQKGNVSVKKFTVTEDSIKSRLEKTRAEAQKKPMQTEVVKLQSSVTDSHLQKVQMEEKTKDKGAALKKVSLTGSKDKSIKMAGQVEAEITPHKLSMKRAELAGIQKVTTRAGIGENDKDNSKSKTSKIAFKVSTDGEKPSSSNGHLAVLTKLSSEEKKKAVHFNETARQRDRLPPINQTDNSPANTMHIFNKTYSLTQSPGGLQKMKSESNVLQRMAPSFRTKMGALQSIEEGGEPIGFNPRRERKSLAEELLRESSVPPVLNQVDEEFSFDNLKNALLRRMSAGGSPESTKAKSPIRIPSTKSLKDRMQHYEQLSAPSSHFRVLVVGGGAAGCGAHQKFARILGENQVGIVEPNKVCNAFKDHQQQLNIFQIHYYQPGFSLIGGGLMKMDECIRDESTFIHPKAKWIQDRVDAFKPESNSVILGNGDAVTYDFLVIATGCRLRYDKIKGLPEGLDAPGVCSNYSPSYCEKTYREVMQFKSGNCVFTFPNGPIKCAGAPQKAAYIPDSLLRQRGVRQQAKMFYVTSLPKVDYIVHLKLKQSCVFSQLFGVERYAGPLYEVAKKKDIEVKTRMNLIEVDTAKKMATFEHLNEDAAPNGQTSQIEYSLLHVAPPCSSVESLMNCKSLTDANGWLDVHPETLQSKKFPNVFGAGDCMNTPNAKTAAAVSGQLGTLGKNLGALLQGKSLDAKYDGYASCPLVVSTNQVILAEFTPKGPLETTPLDQRKPSYISYLGKRYFMPWLYWQLLVKGYWNGPATIRRLMHFGFKKCITSLDAPILLGVIILTILATVCTIYCVIPHIPFLAKFSPSSPAAGNSANEGGSPTTNKLSHPQLTLTSTPLMPEEADHFAPKEIAFEELEPDFKLLGTGTFGMVFKTVWRKPSRNLQVAVKILNRASYDEVLKEAGIMNDLRHHNILRVFGMSKGADGCPMIITPFIQKGSLLKYLQDKKVTQLLDRYKLCLKLCSGLEYLHGQKIVHCDLAARNCLIDDDMNLKICDFGLSKFFEDYYQGVYLNANELPVRWMAYEVLQNTERIKYSIYADLWACGVCMWEIFANGAAPYAELDNEAVIKHVLAGNKLPRTEHCPENIYDMLKQFWAKEKRSRGGLGVTKVYLQQLIDTETENTLLSVTDKAKTSDAKSIGSSNENYL</sequence>
<dbReference type="GO" id="GO:0071949">
    <property type="term" value="F:FAD binding"/>
    <property type="evidence" value="ECO:0007669"/>
    <property type="project" value="TreeGrafter"/>
</dbReference>
<keyword evidence="7 22" id="KW-0547">Nucleotide-binding</keyword>
<feature type="region of interest" description="Disordered" evidence="23">
    <location>
        <begin position="951"/>
        <end position="970"/>
    </location>
</feature>
<gene>
    <name evidence="26" type="ORF">WR25_00179</name>
</gene>
<feature type="region of interest" description="Disordered" evidence="23">
    <location>
        <begin position="511"/>
        <end position="670"/>
    </location>
</feature>
<feature type="domain" description="Protein kinase" evidence="25">
    <location>
        <begin position="62"/>
        <end position="317"/>
    </location>
</feature>
<feature type="domain" description="Protein kinase" evidence="25">
    <location>
        <begin position="1643"/>
        <end position="1897"/>
    </location>
</feature>
<dbReference type="SUPFAM" id="SSF51905">
    <property type="entry name" value="FAD/NAD(P)-binding domain"/>
    <property type="match status" value="2"/>
</dbReference>
<feature type="compositionally biased region" description="Basic and acidic residues" evidence="23">
    <location>
        <begin position="434"/>
        <end position="443"/>
    </location>
</feature>
<evidence type="ECO:0000256" key="4">
    <source>
        <dbReference type="ARBA" id="ARBA00022527"/>
    </source>
</evidence>
<dbReference type="Pfam" id="PF00069">
    <property type="entry name" value="Pkinase"/>
    <property type="match status" value="1"/>
</dbReference>
<dbReference type="InterPro" id="IPR001245">
    <property type="entry name" value="Ser-Thr/Tyr_kinase_cat_dom"/>
</dbReference>
<keyword evidence="24" id="KW-1133">Transmembrane helix</keyword>
<dbReference type="Proteomes" id="UP000218231">
    <property type="component" value="Unassembled WGS sequence"/>
</dbReference>
<comment type="catalytic activity">
    <reaction evidence="14">
        <text>ubiquinone-10 + hydrogen sulfide + sulfite + 2 H(+) = ubiquinol-10 + thiosulfate</text>
        <dbReference type="Rhea" id="RHEA:38359"/>
        <dbReference type="ChEBI" id="CHEBI:15378"/>
        <dbReference type="ChEBI" id="CHEBI:17359"/>
        <dbReference type="ChEBI" id="CHEBI:29919"/>
        <dbReference type="ChEBI" id="CHEBI:33542"/>
        <dbReference type="ChEBI" id="CHEBI:46245"/>
        <dbReference type="ChEBI" id="CHEBI:64183"/>
    </reaction>
    <physiologicalReaction direction="left-to-right" evidence="14">
        <dbReference type="Rhea" id="RHEA:38360"/>
    </physiologicalReaction>
</comment>
<dbReference type="PROSITE" id="PS50011">
    <property type="entry name" value="PROTEIN_KINASE_DOM"/>
    <property type="match status" value="2"/>
</dbReference>
<dbReference type="PROSITE" id="PS00109">
    <property type="entry name" value="PROTEIN_KINASE_TYR"/>
    <property type="match status" value="1"/>
</dbReference>
<evidence type="ECO:0000256" key="23">
    <source>
        <dbReference type="SAM" id="MobiDB-lite"/>
    </source>
</evidence>
<evidence type="ECO:0000256" key="18">
    <source>
        <dbReference type="ARBA" id="ARBA00060891"/>
    </source>
</evidence>
<feature type="transmembrane region" description="Helical" evidence="24">
    <location>
        <begin position="1561"/>
        <end position="1581"/>
    </location>
</feature>
<dbReference type="FunFam" id="3.30.200.20:FF:000918">
    <property type="entry name" value="Myosin Light Chain Kinase related"/>
    <property type="match status" value="1"/>
</dbReference>
<dbReference type="InterPro" id="IPR036188">
    <property type="entry name" value="FAD/NAD-bd_sf"/>
</dbReference>
<comment type="cofactor">
    <cofactor evidence="1">
        <name>Mg(2+)</name>
        <dbReference type="ChEBI" id="CHEBI:18420"/>
    </cofactor>
</comment>
<feature type="compositionally biased region" description="Low complexity" evidence="23">
    <location>
        <begin position="730"/>
        <end position="744"/>
    </location>
</feature>
<protein>
    <recommendedName>
        <fullName evidence="20">Sulfide:quinone oxidoreductase, mitochondrial</fullName>
        <ecNumber evidence="19">1.8.5.8</ecNumber>
    </recommendedName>
    <alternativeName>
        <fullName evidence="21">Sulfide quinone oxidoreductase</fullName>
    </alternativeName>
</protein>
<organism evidence="26 27">
    <name type="scientific">Diploscapter pachys</name>
    <dbReference type="NCBI Taxonomy" id="2018661"/>
    <lineage>
        <taxon>Eukaryota</taxon>
        <taxon>Metazoa</taxon>
        <taxon>Ecdysozoa</taxon>
        <taxon>Nematoda</taxon>
        <taxon>Chromadorea</taxon>
        <taxon>Rhabditida</taxon>
        <taxon>Rhabditina</taxon>
        <taxon>Rhabditomorpha</taxon>
        <taxon>Rhabditoidea</taxon>
        <taxon>Rhabditidae</taxon>
        <taxon>Diploscapter</taxon>
    </lineage>
</organism>
<evidence type="ECO:0000256" key="22">
    <source>
        <dbReference type="PROSITE-ProRule" id="PRU10141"/>
    </source>
</evidence>
<feature type="compositionally biased region" description="Basic residues" evidence="23">
    <location>
        <begin position="424"/>
        <end position="433"/>
    </location>
</feature>
<keyword evidence="4" id="KW-0808">Transferase</keyword>
<comment type="caution">
    <text evidence="26">The sequence shown here is derived from an EMBL/GenBank/DDBJ whole genome shotgun (WGS) entry which is preliminary data.</text>
</comment>
<feature type="binding site" evidence="22">
    <location>
        <position position="97"/>
    </location>
    <ligand>
        <name>ATP</name>
        <dbReference type="ChEBI" id="CHEBI:30616"/>
    </ligand>
</feature>
<evidence type="ECO:0000256" key="20">
    <source>
        <dbReference type="ARBA" id="ARBA00070160"/>
    </source>
</evidence>
<feature type="region of interest" description="Disordered" evidence="23">
    <location>
        <begin position="458"/>
        <end position="480"/>
    </location>
</feature>
<evidence type="ECO:0000256" key="10">
    <source>
        <dbReference type="ARBA" id="ARBA00022842"/>
    </source>
</evidence>
<keyword evidence="8" id="KW-0274">FAD</keyword>
<dbReference type="GO" id="GO:0005739">
    <property type="term" value="C:mitochondrion"/>
    <property type="evidence" value="ECO:0007669"/>
    <property type="project" value="UniProtKB-SubCell"/>
</dbReference>
<keyword evidence="13" id="KW-0496">Mitochondrion</keyword>
<feature type="region of interest" description="Disordered" evidence="23">
    <location>
        <begin position="699"/>
        <end position="790"/>
    </location>
</feature>
<keyword evidence="27" id="KW-1185">Reference proteome</keyword>
<keyword evidence="12" id="KW-0560">Oxidoreductase</keyword>
<keyword evidence="24" id="KW-0812">Transmembrane</keyword>
<evidence type="ECO:0000256" key="8">
    <source>
        <dbReference type="ARBA" id="ARBA00022827"/>
    </source>
</evidence>
<dbReference type="PANTHER" id="PTHR10632:SF2">
    <property type="entry name" value="SULFIDE:QUINONE OXIDOREDUCTASE, MITOCHONDRIAL"/>
    <property type="match status" value="1"/>
</dbReference>
<comment type="cofactor">
    <cofactor evidence="2">
        <name>FAD</name>
        <dbReference type="ChEBI" id="CHEBI:57692"/>
    </cofactor>
</comment>
<dbReference type="FunFam" id="1.10.510.10:FF:000571">
    <property type="entry name" value="Maternal embryonic leucine zipper kinase"/>
    <property type="match status" value="1"/>
</dbReference>
<evidence type="ECO:0000256" key="7">
    <source>
        <dbReference type="ARBA" id="ARBA00022741"/>
    </source>
</evidence>
<dbReference type="PROSITE" id="PS00108">
    <property type="entry name" value="PROTEIN_KINASE_ST"/>
    <property type="match status" value="1"/>
</dbReference>
<dbReference type="SUPFAM" id="SSF56112">
    <property type="entry name" value="Protein kinase-like (PK-like)"/>
    <property type="match status" value="2"/>
</dbReference>
<dbReference type="Gene3D" id="1.10.510.10">
    <property type="entry name" value="Transferase(Phosphotransferase) domain 1"/>
    <property type="match status" value="2"/>
</dbReference>
<feature type="compositionally biased region" description="Basic and acidic residues" evidence="23">
    <location>
        <begin position="612"/>
        <end position="639"/>
    </location>
</feature>
<dbReference type="InterPro" id="IPR011009">
    <property type="entry name" value="Kinase-like_dom_sf"/>
</dbReference>
<evidence type="ECO:0000256" key="9">
    <source>
        <dbReference type="ARBA" id="ARBA00022840"/>
    </source>
</evidence>
<evidence type="ECO:0000256" key="6">
    <source>
        <dbReference type="ARBA" id="ARBA00022719"/>
    </source>
</evidence>
<dbReference type="EC" id="1.8.5.8" evidence="19"/>
<feature type="compositionally biased region" description="Polar residues" evidence="23">
    <location>
        <begin position="461"/>
        <end position="471"/>
    </location>
</feature>
<evidence type="ECO:0000256" key="19">
    <source>
        <dbReference type="ARBA" id="ARBA00066447"/>
    </source>
</evidence>
<feature type="compositionally biased region" description="Polar residues" evidence="23">
    <location>
        <begin position="651"/>
        <end position="670"/>
    </location>
</feature>
<evidence type="ECO:0000256" key="11">
    <source>
        <dbReference type="ARBA" id="ARBA00022946"/>
    </source>
</evidence>
<evidence type="ECO:0000256" key="15">
    <source>
        <dbReference type="ARBA" id="ARBA00052810"/>
    </source>
</evidence>
<comment type="subcellular location">
    <subcellularLocation>
        <location evidence="3">Mitochondrion</location>
    </subcellularLocation>
</comment>
<comment type="catalytic activity">
    <reaction evidence="15">
        <text>ubiquinone-10 + hydrogen sulfide + glutathione + H(+) = S-sulfanylglutathione + ubiquinol-10</text>
        <dbReference type="Rhea" id="RHEA:62608"/>
        <dbReference type="ChEBI" id="CHEBI:15378"/>
        <dbReference type="ChEBI" id="CHEBI:29919"/>
        <dbReference type="ChEBI" id="CHEBI:46245"/>
        <dbReference type="ChEBI" id="CHEBI:57925"/>
        <dbReference type="ChEBI" id="CHEBI:58905"/>
        <dbReference type="ChEBI" id="CHEBI:64183"/>
    </reaction>
    <physiologicalReaction direction="left-to-right" evidence="15">
        <dbReference type="Rhea" id="RHEA:62609"/>
    </physiologicalReaction>
</comment>
<evidence type="ECO:0000313" key="26">
    <source>
        <dbReference type="EMBL" id="PAV62562.1"/>
    </source>
</evidence>
<dbReference type="Gene3D" id="3.30.200.20">
    <property type="entry name" value="Phosphorylase Kinase, domain 1"/>
    <property type="match status" value="1"/>
</dbReference>
<keyword evidence="11" id="KW-0809">Transit peptide</keyword>
<dbReference type="GO" id="GO:0070224">
    <property type="term" value="F:sulfide:quinone oxidoreductase activity"/>
    <property type="evidence" value="ECO:0007669"/>
    <property type="project" value="TreeGrafter"/>
</dbReference>
<feature type="binding site" evidence="22">
    <location>
        <position position="1674"/>
    </location>
    <ligand>
        <name>ATP</name>
        <dbReference type="ChEBI" id="CHEBI:30616"/>
    </ligand>
</feature>
<evidence type="ECO:0000256" key="1">
    <source>
        <dbReference type="ARBA" id="ARBA00001946"/>
    </source>
</evidence>
<dbReference type="Gene3D" id="3.50.50.100">
    <property type="match status" value="1"/>
</dbReference>
<evidence type="ECO:0000256" key="21">
    <source>
        <dbReference type="ARBA" id="ARBA00082958"/>
    </source>
</evidence>
<feature type="compositionally biased region" description="Polar residues" evidence="23">
    <location>
        <begin position="543"/>
        <end position="554"/>
    </location>
</feature>
<keyword evidence="4" id="KW-0418">Kinase</keyword>
<feature type="compositionally biased region" description="Basic and acidic residues" evidence="23">
    <location>
        <begin position="699"/>
        <end position="712"/>
    </location>
</feature>
<evidence type="ECO:0000256" key="16">
    <source>
        <dbReference type="ARBA" id="ARBA00052986"/>
    </source>
</evidence>
<dbReference type="Pfam" id="PF07714">
    <property type="entry name" value="PK_Tyr_Ser-Thr"/>
    <property type="match status" value="1"/>
</dbReference>
<dbReference type="InterPro" id="IPR000719">
    <property type="entry name" value="Prot_kinase_dom"/>
</dbReference>
<keyword evidence="4" id="KW-0723">Serine/threonine-protein kinase</keyword>